<dbReference type="CDD" id="cd15137">
    <property type="entry name" value="7tmA_Relaxin_R"/>
    <property type="match status" value="1"/>
</dbReference>
<dbReference type="GO" id="GO:0007189">
    <property type="term" value="P:adenylate cyclase-activating G protein-coupled receptor signaling pathway"/>
    <property type="evidence" value="ECO:0007669"/>
    <property type="project" value="TreeGrafter"/>
</dbReference>
<keyword evidence="12" id="KW-1185">Reference proteome</keyword>
<keyword evidence="3 8" id="KW-0812">Transmembrane</keyword>
<dbReference type="PRINTS" id="PR00237">
    <property type="entry name" value="GPCRRHODOPSN"/>
</dbReference>
<keyword evidence="8" id="KW-0807">Transducer</keyword>
<accession>A0A2T7P6A7</accession>
<evidence type="ECO:0000256" key="6">
    <source>
        <dbReference type="ARBA" id="ARBA00023136"/>
    </source>
</evidence>
<evidence type="ECO:0000256" key="4">
    <source>
        <dbReference type="ARBA" id="ARBA00022737"/>
    </source>
</evidence>
<evidence type="ECO:0000259" key="10">
    <source>
        <dbReference type="PROSITE" id="PS50262"/>
    </source>
</evidence>
<sequence>MMIHAVTSLKNNLITTLSSSDLASFPRLRRLDLSENKLNIEQKWNHHGSSRGIFCSPSSHDFRFGWQQLEKSVQQNLHSHASTVLHRLRERTQHPLSFIDEMFPQGYFDKFYQCVYAQHAVECEPRGDGISSRENLLESLILRVCVWLVAILSCAGNVVVFLGRFVLREDNQIHSFFIKNLSLADMLMGVYLLVIGAKDLEFRGQYLLRDEEWRNSWECDVCGVLSTLSTEMSVLTLFIITLDRYLSITYPLSFRKRGLKAAYCVMLGTWSVCVLLALLPVLGLNYFGTSFYRDNGVCIPLHLHEPRAKGWEYSSFLFLGINLVSFAFIAYAYAAMFWSIHKSAIPLRTSRESRERCLVKRFFFIVLTDFLCWIPIIIIKVVALAGVSVSRELYAWVIVFILPVNSALNPLLYTLTTKLFKQKLLSTFTSVVWRPSTVKDGSMSTRTSLRVNSYLLRNPINEAEFSPVHKRRLKRLSEVRLELLRRHGCYKNGSNRERETSLTPVASSPASCHFLYSGCSPSHACADINGRGPTTSDYSVL</sequence>
<evidence type="ECO:0000256" key="9">
    <source>
        <dbReference type="SAM" id="Phobius"/>
    </source>
</evidence>
<feature type="domain" description="G-protein coupled receptors family 1 profile" evidence="10">
    <location>
        <begin position="156"/>
        <end position="413"/>
    </location>
</feature>
<dbReference type="Pfam" id="PF00001">
    <property type="entry name" value="7tm_1"/>
    <property type="match status" value="1"/>
</dbReference>
<dbReference type="FunFam" id="1.20.1070.10:FF:000023">
    <property type="entry name" value="Relaxin family peptide receptor 1"/>
    <property type="match status" value="1"/>
</dbReference>
<dbReference type="PRINTS" id="PR01739">
    <property type="entry name" value="RELAXINR"/>
</dbReference>
<dbReference type="InterPro" id="IPR017452">
    <property type="entry name" value="GPCR_Rhodpsn_7TM"/>
</dbReference>
<proteinExistence type="inferred from homology"/>
<evidence type="ECO:0000256" key="7">
    <source>
        <dbReference type="ARBA" id="ARBA00023180"/>
    </source>
</evidence>
<dbReference type="PROSITE" id="PS50262">
    <property type="entry name" value="G_PROTEIN_RECEP_F1_2"/>
    <property type="match status" value="1"/>
</dbReference>
<keyword evidence="6 9" id="KW-0472">Membrane</keyword>
<dbReference type="AlphaFoldDB" id="A0A2T7P6A7"/>
<dbReference type="GO" id="GO:0009755">
    <property type="term" value="P:hormone-mediated signaling pathway"/>
    <property type="evidence" value="ECO:0007669"/>
    <property type="project" value="TreeGrafter"/>
</dbReference>
<reference evidence="11 12" key="1">
    <citation type="submission" date="2018-04" db="EMBL/GenBank/DDBJ databases">
        <title>The genome of golden apple snail Pomacea canaliculata provides insight into stress tolerance and invasive adaptation.</title>
        <authorList>
            <person name="Liu C."/>
            <person name="Liu B."/>
            <person name="Ren Y."/>
            <person name="Zhang Y."/>
            <person name="Wang H."/>
            <person name="Li S."/>
            <person name="Jiang F."/>
            <person name="Yin L."/>
            <person name="Zhang G."/>
            <person name="Qian W."/>
            <person name="Fan W."/>
        </authorList>
    </citation>
    <scope>NUCLEOTIDE SEQUENCE [LARGE SCALE GENOMIC DNA]</scope>
    <source>
        <strain evidence="11">SZHN2017</strain>
        <tissue evidence="11">Muscle</tissue>
    </source>
</reference>
<dbReference type="InterPro" id="IPR000276">
    <property type="entry name" value="GPCR_Rhodpsn"/>
</dbReference>
<evidence type="ECO:0000256" key="3">
    <source>
        <dbReference type="ARBA" id="ARBA00022692"/>
    </source>
</evidence>
<feature type="transmembrane region" description="Helical" evidence="9">
    <location>
        <begin position="362"/>
        <end position="387"/>
    </location>
</feature>
<comment type="subcellular location">
    <subcellularLocation>
        <location evidence="1">Membrane</location>
    </subcellularLocation>
</comment>
<keyword evidence="8" id="KW-0297">G-protein coupled receptor</keyword>
<keyword evidence="5 9" id="KW-1133">Transmembrane helix</keyword>
<dbReference type="OrthoDB" id="1055097at2759"/>
<dbReference type="InterPro" id="IPR008112">
    <property type="entry name" value="Relaxin_rcpt"/>
</dbReference>
<gene>
    <name evidence="11" type="ORF">C0Q70_11545</name>
</gene>
<evidence type="ECO:0000256" key="5">
    <source>
        <dbReference type="ARBA" id="ARBA00022989"/>
    </source>
</evidence>
<comment type="similarity">
    <text evidence="8">Belongs to the G-protein coupled receptor 1 family.</text>
</comment>
<dbReference type="GO" id="GO:0005886">
    <property type="term" value="C:plasma membrane"/>
    <property type="evidence" value="ECO:0007669"/>
    <property type="project" value="TreeGrafter"/>
</dbReference>
<keyword evidence="8" id="KW-0675">Receptor</keyword>
<evidence type="ECO:0000313" key="12">
    <source>
        <dbReference type="Proteomes" id="UP000245119"/>
    </source>
</evidence>
<keyword evidence="2" id="KW-0433">Leucine-rich repeat</keyword>
<dbReference type="PANTHER" id="PTHR24372">
    <property type="entry name" value="GLYCOPROTEIN HORMONE RECEPTOR"/>
    <property type="match status" value="1"/>
</dbReference>
<dbReference type="Proteomes" id="UP000245119">
    <property type="component" value="Linkage Group LG6"/>
</dbReference>
<protein>
    <recommendedName>
        <fullName evidence="10">G-protein coupled receptors family 1 profile domain-containing protein</fullName>
    </recommendedName>
</protein>
<name>A0A2T7P6A7_POMCA</name>
<feature type="transmembrane region" description="Helical" evidence="9">
    <location>
        <begin position="393"/>
        <end position="415"/>
    </location>
</feature>
<dbReference type="Gene3D" id="1.20.1070.10">
    <property type="entry name" value="Rhodopsin 7-helix transmembrane proteins"/>
    <property type="match status" value="1"/>
</dbReference>
<dbReference type="GO" id="GO:0008528">
    <property type="term" value="F:G protein-coupled peptide receptor activity"/>
    <property type="evidence" value="ECO:0007669"/>
    <property type="project" value="TreeGrafter"/>
</dbReference>
<feature type="transmembrane region" description="Helical" evidence="9">
    <location>
        <begin position="261"/>
        <end position="282"/>
    </location>
</feature>
<feature type="transmembrane region" description="Helical" evidence="9">
    <location>
        <begin position="140"/>
        <end position="167"/>
    </location>
</feature>
<organism evidence="11 12">
    <name type="scientific">Pomacea canaliculata</name>
    <name type="common">Golden apple snail</name>
    <dbReference type="NCBI Taxonomy" id="400727"/>
    <lineage>
        <taxon>Eukaryota</taxon>
        <taxon>Metazoa</taxon>
        <taxon>Spiralia</taxon>
        <taxon>Lophotrochozoa</taxon>
        <taxon>Mollusca</taxon>
        <taxon>Gastropoda</taxon>
        <taxon>Caenogastropoda</taxon>
        <taxon>Architaenioglossa</taxon>
        <taxon>Ampullarioidea</taxon>
        <taxon>Ampullariidae</taxon>
        <taxon>Pomacea</taxon>
    </lineage>
</organism>
<feature type="transmembrane region" description="Helical" evidence="9">
    <location>
        <begin position="316"/>
        <end position="341"/>
    </location>
</feature>
<keyword evidence="4" id="KW-0677">Repeat</keyword>
<evidence type="ECO:0000256" key="1">
    <source>
        <dbReference type="ARBA" id="ARBA00004370"/>
    </source>
</evidence>
<dbReference type="EMBL" id="PZQS01000006">
    <property type="protein sequence ID" value="PVD28949.1"/>
    <property type="molecule type" value="Genomic_DNA"/>
</dbReference>
<feature type="transmembrane region" description="Helical" evidence="9">
    <location>
        <begin position="173"/>
        <end position="194"/>
    </location>
</feature>
<keyword evidence="7" id="KW-0325">Glycoprotein</keyword>
<dbReference type="SUPFAM" id="SSF81321">
    <property type="entry name" value="Family A G protein-coupled receptor-like"/>
    <property type="match status" value="1"/>
</dbReference>
<evidence type="ECO:0000256" key="2">
    <source>
        <dbReference type="ARBA" id="ARBA00022614"/>
    </source>
</evidence>
<evidence type="ECO:0000313" key="11">
    <source>
        <dbReference type="EMBL" id="PVD28949.1"/>
    </source>
</evidence>
<evidence type="ECO:0000256" key="8">
    <source>
        <dbReference type="RuleBase" id="RU000688"/>
    </source>
</evidence>
<dbReference type="PROSITE" id="PS00237">
    <property type="entry name" value="G_PROTEIN_RECEP_F1_1"/>
    <property type="match status" value="1"/>
</dbReference>
<dbReference type="PANTHER" id="PTHR24372:SF80">
    <property type="entry name" value="FI21465P1-RELATED"/>
    <property type="match status" value="1"/>
</dbReference>
<comment type="caution">
    <text evidence="11">The sequence shown here is derived from an EMBL/GenBank/DDBJ whole genome shotgun (WGS) entry which is preliminary data.</text>
</comment>